<dbReference type="AlphaFoldDB" id="A0A504YWU0"/>
<accession>A0A504YWU0</accession>
<feature type="compositionally biased region" description="Polar residues" evidence="1">
    <location>
        <begin position="180"/>
        <end position="191"/>
    </location>
</feature>
<dbReference type="Proteomes" id="UP000316759">
    <property type="component" value="Unassembled WGS sequence"/>
</dbReference>
<sequence>MTSEDERPDVTTEALNMLEAYLHFESLNELELKGDSAAQGDTGYPSDSFQSSGTPCDLSVNSLRRKFAWLDPLNRVEHTSPGLPRFNKQSDHRCSLCGKDVSDQRRKSRSALSAQCSPERRIPLETRNSLPFGCERLLHSGKHTTCSQKENVPVFTLPRAEEVSDLEGLLSPCPPPLIELSTSDSQPQSVYDKTDGLESFQRQQSSFSTSASAELCSLPNSRVPSRTPSQLKVQNQVQNTLSPSGDSQSVGWVLRSHSAGSNVLQKPNLVHPSVHWTSPSGSDGRTVSYMRCESVHSAPGDAHHRVDLEKAERDSTRKWFRFSLPRARRKSSKPLNLPRNSGSFSVSSSTNWSLASEQPLVANQKQSKQSRSYLGLDSLLHLIPRWFRGHDTSPDTYVSTGFPVRLRRSVFRNASRRKRRKVYEQTNEKSDMNRKSCLRVVSRPFVVLVQPSTLLLCKT</sequence>
<dbReference type="OrthoDB" id="6227903at2759"/>
<reference evidence="2 3" key="1">
    <citation type="submission" date="2019-04" db="EMBL/GenBank/DDBJ databases">
        <title>Annotation for the trematode Fasciola gigantica.</title>
        <authorList>
            <person name="Choi Y.-J."/>
        </authorList>
    </citation>
    <scope>NUCLEOTIDE SEQUENCE [LARGE SCALE GENOMIC DNA]</scope>
    <source>
        <strain evidence="2">Uganda_cow_1</strain>
    </source>
</reference>
<proteinExistence type="predicted"/>
<evidence type="ECO:0000313" key="3">
    <source>
        <dbReference type="Proteomes" id="UP000316759"/>
    </source>
</evidence>
<gene>
    <name evidence="2" type="ORF">FGIG_12076</name>
</gene>
<name>A0A504YWU0_FASGI</name>
<evidence type="ECO:0000313" key="2">
    <source>
        <dbReference type="EMBL" id="TPP65873.1"/>
    </source>
</evidence>
<comment type="caution">
    <text evidence="2">The sequence shown here is derived from an EMBL/GenBank/DDBJ whole genome shotgun (WGS) entry which is preliminary data.</text>
</comment>
<evidence type="ECO:0000256" key="1">
    <source>
        <dbReference type="SAM" id="MobiDB-lite"/>
    </source>
</evidence>
<protein>
    <submittedName>
        <fullName evidence="2">Uncharacterized protein</fullName>
    </submittedName>
</protein>
<keyword evidence="3" id="KW-1185">Reference proteome</keyword>
<feature type="region of interest" description="Disordered" evidence="1">
    <location>
        <begin position="33"/>
        <end position="54"/>
    </location>
</feature>
<feature type="compositionally biased region" description="Polar residues" evidence="1">
    <location>
        <begin position="45"/>
        <end position="54"/>
    </location>
</feature>
<feature type="region of interest" description="Disordered" evidence="1">
    <location>
        <begin position="180"/>
        <end position="204"/>
    </location>
</feature>
<dbReference type="EMBL" id="SUNJ01002577">
    <property type="protein sequence ID" value="TPP65873.1"/>
    <property type="molecule type" value="Genomic_DNA"/>
</dbReference>
<organism evidence="2 3">
    <name type="scientific">Fasciola gigantica</name>
    <name type="common">Giant liver fluke</name>
    <dbReference type="NCBI Taxonomy" id="46835"/>
    <lineage>
        <taxon>Eukaryota</taxon>
        <taxon>Metazoa</taxon>
        <taxon>Spiralia</taxon>
        <taxon>Lophotrochozoa</taxon>
        <taxon>Platyhelminthes</taxon>
        <taxon>Trematoda</taxon>
        <taxon>Digenea</taxon>
        <taxon>Plagiorchiida</taxon>
        <taxon>Echinostomata</taxon>
        <taxon>Echinostomatoidea</taxon>
        <taxon>Fasciolidae</taxon>
        <taxon>Fasciola</taxon>
    </lineage>
</organism>